<dbReference type="GO" id="GO:0048731">
    <property type="term" value="P:system development"/>
    <property type="evidence" value="ECO:0007669"/>
    <property type="project" value="UniProtKB-ARBA"/>
</dbReference>
<dbReference type="PANTHER" id="PTHR12173">
    <property type="entry name" value="GDNF SUBFAMILY OF TGF-BETA FAMILY"/>
    <property type="match status" value="1"/>
</dbReference>
<reference evidence="10" key="1">
    <citation type="submission" date="2020-08" db="EMBL/GenBank/DDBJ databases">
        <title>Chromosome-level assembly of Southern catfish (Silurus meridionalis) provides insights into visual adaptation to the nocturnal and benthic lifestyles.</title>
        <authorList>
            <person name="Zhang Y."/>
            <person name="Wang D."/>
            <person name="Peng Z."/>
        </authorList>
    </citation>
    <scope>NUCLEOTIDE SEQUENCE</scope>
    <source>
        <strain evidence="10">SWU-2019-XX</strain>
        <tissue evidence="10">Muscle</tissue>
    </source>
</reference>
<proteinExistence type="inferred from homology"/>
<feature type="compositionally biased region" description="Basic residues" evidence="8">
    <location>
        <begin position="135"/>
        <end position="145"/>
    </location>
</feature>
<dbReference type="Proteomes" id="UP000606274">
    <property type="component" value="Unassembled WGS sequence"/>
</dbReference>
<keyword evidence="5 7" id="KW-0339">Growth factor</keyword>
<comment type="caution">
    <text evidence="10">The sequence shown here is derived from an EMBL/GenBank/DDBJ whole genome shotgun (WGS) entry which is preliminary data.</text>
</comment>
<keyword evidence="3" id="KW-0964">Secreted</keyword>
<dbReference type="InterPro" id="IPR029034">
    <property type="entry name" value="Cystine-knot_cytokine"/>
</dbReference>
<dbReference type="GO" id="GO:0008083">
    <property type="term" value="F:growth factor activity"/>
    <property type="evidence" value="ECO:0007669"/>
    <property type="project" value="UniProtKB-KW"/>
</dbReference>
<evidence type="ECO:0000259" key="9">
    <source>
        <dbReference type="PROSITE" id="PS51362"/>
    </source>
</evidence>
<evidence type="ECO:0000256" key="4">
    <source>
        <dbReference type="ARBA" id="ARBA00022729"/>
    </source>
</evidence>
<dbReference type="PANTHER" id="PTHR12173:SF8">
    <property type="entry name" value="PERSEPHIN"/>
    <property type="match status" value="1"/>
</dbReference>
<dbReference type="GO" id="GO:0030116">
    <property type="term" value="F:glial cell-derived neurotrophic factor receptor binding"/>
    <property type="evidence" value="ECO:0007669"/>
    <property type="project" value="InterPro"/>
</dbReference>
<evidence type="ECO:0000313" key="11">
    <source>
        <dbReference type="Proteomes" id="UP000606274"/>
    </source>
</evidence>
<dbReference type="SUPFAM" id="SSF57501">
    <property type="entry name" value="Cystine-knot cytokines"/>
    <property type="match status" value="1"/>
</dbReference>
<evidence type="ECO:0000256" key="8">
    <source>
        <dbReference type="SAM" id="MobiDB-lite"/>
    </source>
</evidence>
<dbReference type="Pfam" id="PF00019">
    <property type="entry name" value="TGF_beta"/>
    <property type="match status" value="1"/>
</dbReference>
<dbReference type="GO" id="GO:0030971">
    <property type="term" value="F:receptor tyrosine kinase binding"/>
    <property type="evidence" value="ECO:0007669"/>
    <property type="project" value="InterPro"/>
</dbReference>
<feature type="compositionally biased region" description="Basic and acidic residues" evidence="8">
    <location>
        <begin position="115"/>
        <end position="124"/>
    </location>
</feature>
<organism evidence="10 11">
    <name type="scientific">Silurus meridionalis</name>
    <name type="common">Southern catfish</name>
    <name type="synonym">Silurus soldatovi meridionalis</name>
    <dbReference type="NCBI Taxonomy" id="175797"/>
    <lineage>
        <taxon>Eukaryota</taxon>
        <taxon>Metazoa</taxon>
        <taxon>Chordata</taxon>
        <taxon>Craniata</taxon>
        <taxon>Vertebrata</taxon>
        <taxon>Euteleostomi</taxon>
        <taxon>Actinopterygii</taxon>
        <taxon>Neopterygii</taxon>
        <taxon>Teleostei</taxon>
        <taxon>Ostariophysi</taxon>
        <taxon>Siluriformes</taxon>
        <taxon>Siluridae</taxon>
        <taxon>Silurus</taxon>
    </lineage>
</organism>
<keyword evidence="11" id="KW-1185">Reference proteome</keyword>
<evidence type="ECO:0000256" key="1">
    <source>
        <dbReference type="ARBA" id="ARBA00004613"/>
    </source>
</evidence>
<dbReference type="PROSITE" id="PS51362">
    <property type="entry name" value="TGF_BETA_2"/>
    <property type="match status" value="1"/>
</dbReference>
<feature type="compositionally biased region" description="Basic and acidic residues" evidence="8">
    <location>
        <begin position="146"/>
        <end position="163"/>
    </location>
</feature>
<evidence type="ECO:0000256" key="2">
    <source>
        <dbReference type="ARBA" id="ARBA00009832"/>
    </source>
</evidence>
<comment type="similarity">
    <text evidence="2">Belongs to the TGF-beta family. GDNF subfamily.</text>
</comment>
<dbReference type="EMBL" id="JABFDY010000020">
    <property type="protein sequence ID" value="KAF7692303.1"/>
    <property type="molecule type" value="Genomic_DNA"/>
</dbReference>
<evidence type="ECO:0000256" key="3">
    <source>
        <dbReference type="ARBA" id="ARBA00022525"/>
    </source>
</evidence>
<evidence type="ECO:0000256" key="5">
    <source>
        <dbReference type="ARBA" id="ARBA00023030"/>
    </source>
</evidence>
<accession>A0A8T0AKI8</accession>
<sequence length="258" mass="28929">MRLGGTLAPDPGGRRWRKVRSKRGLYAMLSVATDATFQRRNWKMVVWVLMSLLPLVIGDRPGFIEDPVDAVGFVTSMLDEQPFDALPEDEEMGDGDGHSPWQTVFEPSVLLEEESPARWERSPRSSEASDAQSKGSRKKKKKKKEKEKGEDDGRGQSSRDCHLERREMRVRDLGMGYDSDEIVLFKFCVGLCQSARGNYDAALKALLTNGSLPKRTARKVSARPCCRPTAYKSVSFMDTSTTWRTIENVSALDCKCVG</sequence>
<evidence type="ECO:0000313" key="10">
    <source>
        <dbReference type="EMBL" id="KAF7692303.1"/>
    </source>
</evidence>
<evidence type="ECO:0000256" key="7">
    <source>
        <dbReference type="RuleBase" id="RU000354"/>
    </source>
</evidence>
<dbReference type="Gene3D" id="2.10.90.10">
    <property type="entry name" value="Cystine-knot cytokines"/>
    <property type="match status" value="1"/>
</dbReference>
<name>A0A8T0AKI8_SILME</name>
<keyword evidence="6" id="KW-1015">Disulfide bond</keyword>
<protein>
    <recommendedName>
        <fullName evidence="9">TGF-beta family profile domain-containing protein</fullName>
    </recommendedName>
</protein>
<feature type="domain" description="TGF-beta family profile" evidence="9">
    <location>
        <begin position="137"/>
        <end position="257"/>
    </location>
</feature>
<dbReference type="InterPro" id="IPR001839">
    <property type="entry name" value="TGF-b_C"/>
</dbReference>
<feature type="region of interest" description="Disordered" evidence="8">
    <location>
        <begin position="113"/>
        <end position="163"/>
    </location>
</feature>
<evidence type="ECO:0000256" key="6">
    <source>
        <dbReference type="ARBA" id="ARBA00023157"/>
    </source>
</evidence>
<dbReference type="AlphaFoldDB" id="A0A8T0AKI8"/>
<dbReference type="InterPro" id="IPR043401">
    <property type="entry name" value="GDNF_fam"/>
</dbReference>
<keyword evidence="4" id="KW-0732">Signal</keyword>
<gene>
    <name evidence="10" type="ORF">HF521_009913</name>
</gene>
<comment type="subcellular location">
    <subcellularLocation>
        <location evidence="1">Secreted</location>
    </subcellularLocation>
</comment>
<dbReference type="GO" id="GO:0005576">
    <property type="term" value="C:extracellular region"/>
    <property type="evidence" value="ECO:0007669"/>
    <property type="project" value="UniProtKB-SubCell"/>
</dbReference>